<dbReference type="GO" id="GO:0046872">
    <property type="term" value="F:metal ion binding"/>
    <property type="evidence" value="ECO:0007669"/>
    <property type="project" value="UniProtKB-UniRule"/>
</dbReference>
<dbReference type="GO" id="GO:0006777">
    <property type="term" value="P:Mo-molybdopterin cofactor biosynthetic process"/>
    <property type="evidence" value="ECO:0007669"/>
    <property type="project" value="UniProtKB-UniRule"/>
</dbReference>
<protein>
    <recommendedName>
        <fullName evidence="4">Molybdopterin molybdenumtransferase</fullName>
        <ecNumber evidence="4">2.10.1.1</ecNumber>
    </recommendedName>
</protein>
<organism evidence="6 7">
    <name type="scientific">Desulfolithobacter dissulfuricans</name>
    <dbReference type="NCBI Taxonomy" id="2795293"/>
    <lineage>
        <taxon>Bacteria</taxon>
        <taxon>Pseudomonadati</taxon>
        <taxon>Thermodesulfobacteriota</taxon>
        <taxon>Desulfobulbia</taxon>
        <taxon>Desulfobulbales</taxon>
        <taxon>Desulfobulbaceae</taxon>
        <taxon>Desulfolithobacter</taxon>
    </lineage>
</organism>
<evidence type="ECO:0000256" key="4">
    <source>
        <dbReference type="RuleBase" id="RU365090"/>
    </source>
</evidence>
<dbReference type="GO" id="GO:0061599">
    <property type="term" value="F:molybdopterin molybdotransferase activity"/>
    <property type="evidence" value="ECO:0007669"/>
    <property type="project" value="UniProtKB-UniRule"/>
</dbReference>
<dbReference type="Gene3D" id="2.40.340.10">
    <property type="entry name" value="MoeA, C-terminal, domain IV"/>
    <property type="match status" value="1"/>
</dbReference>
<evidence type="ECO:0000259" key="5">
    <source>
        <dbReference type="SMART" id="SM00852"/>
    </source>
</evidence>
<dbReference type="EMBL" id="AP024233">
    <property type="protein sequence ID" value="BCO07713.1"/>
    <property type="molecule type" value="Genomic_DNA"/>
</dbReference>
<reference evidence="6" key="1">
    <citation type="submission" date="2020-12" db="EMBL/GenBank/DDBJ databases">
        <title>Desulfobium dissulfuricans gen. nov., sp. nov., a novel mesophilic, sulfate-reducing bacterium isolated from a deep-sea hydrothermal vent.</title>
        <authorList>
            <person name="Hashimoto Y."/>
            <person name="Tame A."/>
            <person name="Sawayama S."/>
            <person name="Miyazaki J."/>
            <person name="Takai K."/>
            <person name="Nakagawa S."/>
        </authorList>
    </citation>
    <scope>NUCLEOTIDE SEQUENCE</scope>
    <source>
        <strain evidence="6">GF1</strain>
    </source>
</reference>
<comment type="function">
    <text evidence="1 4">Catalyzes the insertion of molybdate into adenylated molybdopterin with the concomitant release of AMP.</text>
</comment>
<evidence type="ECO:0000313" key="6">
    <source>
        <dbReference type="EMBL" id="BCO07713.1"/>
    </source>
</evidence>
<dbReference type="Gene3D" id="3.40.980.10">
    <property type="entry name" value="MoaB/Mog-like domain"/>
    <property type="match status" value="1"/>
</dbReference>
<dbReference type="SUPFAM" id="SSF63882">
    <property type="entry name" value="MoeA N-terminal region -like"/>
    <property type="match status" value="1"/>
</dbReference>
<dbReference type="EC" id="2.10.1.1" evidence="4"/>
<name>A0A915TXS3_9BACT</name>
<dbReference type="Gene3D" id="3.90.105.10">
    <property type="entry name" value="Molybdopterin biosynthesis moea protein, domain 2"/>
    <property type="match status" value="1"/>
</dbReference>
<dbReference type="GO" id="GO:0005829">
    <property type="term" value="C:cytosol"/>
    <property type="evidence" value="ECO:0007669"/>
    <property type="project" value="TreeGrafter"/>
</dbReference>
<dbReference type="CDD" id="cd00887">
    <property type="entry name" value="MoeA"/>
    <property type="match status" value="1"/>
</dbReference>
<dbReference type="KEGG" id="ddu:GF1_00890"/>
<keyword evidence="4" id="KW-0500">Molybdenum</keyword>
<comment type="similarity">
    <text evidence="2 4">Belongs to the MoeA family.</text>
</comment>
<keyword evidence="4" id="KW-0808">Transferase</keyword>
<sequence>MTELSLRDAQRLVLAHCAPLSSTTLPLQYGYGRVLAASLKSTRPKPSYSQSTRDGFAVPGVSAAELRDRAVTFRLTGEIAAGTLESGALAPGCVMRIMTGGMVPRRCERVVPFEDCHEEGERVVIPASALRRQQTFIRKKGSVMGRGRVLVSRGTRLQPDHSLLLAENGYHEVPVYRRPRVWLLCTGSELVKPGGEILPGQKISGNSVLLSGLLEADGTGCEVADPVPDEAGAIGSAIRGILQQEPDVLVTTGGMGPGKFDLIEQVFQELGGQVLYNSLRVRPGKATLFGLLGRVRCFALPGPPPAVRLLYHELVAPALRSLQGFSRPLPLRVRAWLSESLCLRGQGVMNMKGAVATLQDGRLVVRQAGFQDRVNAILLFSGRKKTYRAGDTVSLHLVGPLA</sequence>
<proteinExistence type="inferred from homology"/>
<dbReference type="PANTHER" id="PTHR10192">
    <property type="entry name" value="MOLYBDOPTERIN BIOSYNTHESIS PROTEIN"/>
    <property type="match status" value="1"/>
</dbReference>
<evidence type="ECO:0000256" key="2">
    <source>
        <dbReference type="ARBA" id="ARBA00010763"/>
    </source>
</evidence>
<dbReference type="InterPro" id="IPR038987">
    <property type="entry name" value="MoeA-like"/>
</dbReference>
<keyword evidence="4" id="KW-0501">Molybdenum cofactor biosynthesis</keyword>
<dbReference type="SUPFAM" id="SSF53218">
    <property type="entry name" value="Molybdenum cofactor biosynthesis proteins"/>
    <property type="match status" value="1"/>
</dbReference>
<dbReference type="Pfam" id="PF00994">
    <property type="entry name" value="MoCF_biosynth"/>
    <property type="match status" value="1"/>
</dbReference>
<evidence type="ECO:0000256" key="3">
    <source>
        <dbReference type="ARBA" id="ARBA00047317"/>
    </source>
</evidence>
<feature type="domain" description="MoaB/Mog" evidence="5">
    <location>
        <begin position="182"/>
        <end position="321"/>
    </location>
</feature>
<dbReference type="Proteomes" id="UP001063350">
    <property type="component" value="Chromosome"/>
</dbReference>
<comment type="catalytic activity">
    <reaction evidence="3">
        <text>adenylyl-molybdopterin + molybdate = Mo-molybdopterin + AMP + H(+)</text>
        <dbReference type="Rhea" id="RHEA:35047"/>
        <dbReference type="ChEBI" id="CHEBI:15378"/>
        <dbReference type="ChEBI" id="CHEBI:36264"/>
        <dbReference type="ChEBI" id="CHEBI:62727"/>
        <dbReference type="ChEBI" id="CHEBI:71302"/>
        <dbReference type="ChEBI" id="CHEBI:456215"/>
        <dbReference type="EC" id="2.10.1.1"/>
    </reaction>
</comment>
<dbReference type="InterPro" id="IPR036135">
    <property type="entry name" value="MoeA_linker/N_sf"/>
</dbReference>
<dbReference type="InterPro" id="IPR001453">
    <property type="entry name" value="MoaB/Mog_dom"/>
</dbReference>
<accession>A0A915TXS3</accession>
<keyword evidence="7" id="KW-1185">Reference proteome</keyword>
<dbReference type="InterPro" id="IPR005110">
    <property type="entry name" value="MoeA_linker/N"/>
</dbReference>
<dbReference type="PANTHER" id="PTHR10192:SF5">
    <property type="entry name" value="GEPHYRIN"/>
    <property type="match status" value="1"/>
</dbReference>
<comment type="pathway">
    <text evidence="4">Cofactor biosynthesis; molybdopterin biosynthesis.</text>
</comment>
<evidence type="ECO:0000256" key="1">
    <source>
        <dbReference type="ARBA" id="ARBA00002901"/>
    </source>
</evidence>
<keyword evidence="4" id="KW-0479">Metal-binding</keyword>
<gene>
    <name evidence="6" type="ORF">GF1_00890</name>
</gene>
<dbReference type="RefSeq" id="WP_267927660.1">
    <property type="nucleotide sequence ID" value="NZ_AP024233.1"/>
</dbReference>
<dbReference type="InterPro" id="IPR036425">
    <property type="entry name" value="MoaB/Mog-like_dom_sf"/>
</dbReference>
<dbReference type="Pfam" id="PF03453">
    <property type="entry name" value="MoeA_N"/>
    <property type="match status" value="1"/>
</dbReference>
<evidence type="ECO:0000313" key="7">
    <source>
        <dbReference type="Proteomes" id="UP001063350"/>
    </source>
</evidence>
<dbReference type="InterPro" id="IPR036688">
    <property type="entry name" value="MoeA_C_domain_IV_sf"/>
</dbReference>
<dbReference type="Gene3D" id="2.170.190.11">
    <property type="entry name" value="Molybdopterin biosynthesis moea protein, domain 3"/>
    <property type="match status" value="1"/>
</dbReference>
<dbReference type="SMART" id="SM00852">
    <property type="entry name" value="MoCF_biosynth"/>
    <property type="match status" value="1"/>
</dbReference>
<keyword evidence="4" id="KW-0460">Magnesium</keyword>
<dbReference type="AlphaFoldDB" id="A0A915TXS3"/>
<comment type="cofactor">
    <cofactor evidence="4">
        <name>Mg(2+)</name>
        <dbReference type="ChEBI" id="CHEBI:18420"/>
    </cofactor>
</comment>